<evidence type="ECO:0000256" key="1">
    <source>
        <dbReference type="SAM" id="MobiDB-lite"/>
    </source>
</evidence>
<organism evidence="2 3">
    <name type="scientific">Trichoderma ghanense</name>
    <dbReference type="NCBI Taxonomy" id="65468"/>
    <lineage>
        <taxon>Eukaryota</taxon>
        <taxon>Fungi</taxon>
        <taxon>Dikarya</taxon>
        <taxon>Ascomycota</taxon>
        <taxon>Pezizomycotina</taxon>
        <taxon>Sordariomycetes</taxon>
        <taxon>Hypocreomycetidae</taxon>
        <taxon>Hypocreales</taxon>
        <taxon>Hypocreaceae</taxon>
        <taxon>Trichoderma</taxon>
    </lineage>
</organism>
<protein>
    <submittedName>
        <fullName evidence="2">Uncharacterized protein</fullName>
    </submittedName>
</protein>
<dbReference type="RefSeq" id="XP_073556390.1">
    <property type="nucleotide sequence ID" value="XM_073704765.1"/>
</dbReference>
<feature type="compositionally biased region" description="Polar residues" evidence="1">
    <location>
        <begin position="1"/>
        <end position="19"/>
    </location>
</feature>
<proteinExistence type="predicted"/>
<reference evidence="2 3" key="1">
    <citation type="submission" date="2018-01" db="EMBL/GenBank/DDBJ databases">
        <title>Genome characterization of the sugarcane-associated fungus Trichoderma ghanense CCMA-1212 and their application in lignocelulose bioconversion.</title>
        <authorList>
            <person name="Steindorff A.S."/>
            <person name="Mendes T.D."/>
            <person name="Vilela E.S.D."/>
            <person name="Rodrigues D.S."/>
            <person name="Formighieri E.F."/>
            <person name="Melo I.S."/>
            <person name="Favaro L.C.L."/>
        </authorList>
    </citation>
    <scope>NUCLEOTIDE SEQUENCE [LARGE SCALE GENOMIC DNA]</scope>
    <source>
        <strain evidence="2 3">CCMA-1212</strain>
    </source>
</reference>
<sequence>SQSSTPLESEPLQTAANDSHASERPIKSLKAALLMNRQRPRLKNGVDLQLQSAFQDGNWPVVIRLAEKRAKTLNDQYYELVKICAESQLDDPSAKFAAVAAIWKFLNEGSTIKDVDAIDLMEWATTNLMDPDDFADTLGPLRVRCVKAAPKDKIAASRCLESCLLHWDLASAQQIAAIIDRSFPQDRDMLFWNIVITHLLSMSPQTSPDKRKLYGTLAQKQIERAAQATEQVEADSNGASAKASPRRVKTEEETLLLYDVVETHGSPQDFQKLISSPVFSPAAQFRLGRKEVALRAVAKYRRDGDWPAVFNLCKECLSDCDADGQLTLLASDIAVWRHLIDAASHIKDADPESTAVVQKLLADLLSSQHMRPMYRRNILLARVLAVFKLAHDDESDLVDGRPSSLRLRELIHYVDDQYMSPACFSDIKSLLESLDIAGLEYLAFEHLPRLAHGDLTEFKVASTQLLALKTQYLLLTHRKSKSRNQDQRLQCTVSDGPVDSALSRTCLSKLSEASVAFYDSVTKADNINTKIKTEVLPELAILIAFCSLSLAFDDSTQTSQSLTSQARRHLIRATLLLDDQLAQNPGHSQLSLVLTQLHIRLGSAYRASDIWDVIGVKRTIIDSLGPVFYDRLSTIAPALLSSYDSWGSHLMDLLQSHYQISLKLKMPRRLMDAFESGSYSSVMGIPEYIDRLRMSCTRAMSLAEARRIERFLGQTSHELESDPRFSEVSDEAQLIETIDYGSFPSWNSSTVRPMHLNLRLGPAPSNRRCHLSLLAEAFQELLTYKPPASFKASAGSSEYDQIYIIETLARLSNSFSKFLAGPDDEMTRPELLYFEAVGLLCTLMSLCADFDRSSDVSDALSQIISALKLTLETQRSPLSHDAGSSIEGTVTMLGSMHDISMLRDTTAAIKLGIQWLLSHNEKEKARDRSGKSGFPKDLVSQLKDLQTAAEASIKQGQGWISKLKAEVMSRDFEPKLKKWVLDGDHEIKRVLGMESLPGLIDSWQSNVKGWQQVKWA</sequence>
<dbReference type="Pfam" id="PF09797">
    <property type="entry name" value="NatB_MDM20"/>
    <property type="match status" value="1"/>
</dbReference>
<dbReference type="InterPro" id="IPR019183">
    <property type="entry name" value="NAA25_NatB_aux_su"/>
</dbReference>
<feature type="non-terminal residue" evidence="2">
    <location>
        <position position="1"/>
    </location>
</feature>
<gene>
    <name evidence="2" type="ORF">CCMA1212_007599</name>
</gene>
<dbReference type="EMBL" id="PPTA01000011">
    <property type="protein sequence ID" value="TFB00189.1"/>
    <property type="molecule type" value="Genomic_DNA"/>
</dbReference>
<name>A0ABY2GW58_9HYPO</name>
<feature type="region of interest" description="Disordered" evidence="1">
    <location>
        <begin position="226"/>
        <end position="245"/>
    </location>
</feature>
<dbReference type="GeneID" id="300579215"/>
<keyword evidence="3" id="KW-1185">Reference proteome</keyword>
<evidence type="ECO:0000313" key="2">
    <source>
        <dbReference type="EMBL" id="TFB00189.1"/>
    </source>
</evidence>
<comment type="caution">
    <text evidence="2">The sequence shown here is derived from an EMBL/GenBank/DDBJ whole genome shotgun (WGS) entry which is preliminary data.</text>
</comment>
<accession>A0ABY2GW58</accession>
<evidence type="ECO:0000313" key="3">
    <source>
        <dbReference type="Proteomes" id="UP001642720"/>
    </source>
</evidence>
<dbReference type="Proteomes" id="UP001642720">
    <property type="component" value="Unassembled WGS sequence"/>
</dbReference>
<feature type="region of interest" description="Disordered" evidence="1">
    <location>
        <begin position="1"/>
        <end position="24"/>
    </location>
</feature>